<dbReference type="GO" id="GO:0005975">
    <property type="term" value="P:carbohydrate metabolic process"/>
    <property type="evidence" value="ECO:0007669"/>
    <property type="project" value="InterPro"/>
</dbReference>
<feature type="binding site" evidence="17">
    <location>
        <position position="137"/>
    </location>
    <ligand>
        <name>NAD(+)</name>
        <dbReference type="ChEBI" id="CHEBI:57540"/>
    </ligand>
</feature>
<dbReference type="InterPro" id="IPR036291">
    <property type="entry name" value="NAD(P)-bd_dom_sf"/>
</dbReference>
<evidence type="ECO:0000256" key="14">
    <source>
        <dbReference type="HAMAP-Rule" id="MF_00394"/>
    </source>
</evidence>
<feature type="active site" description="Proton acceptor" evidence="14 15">
    <location>
        <position position="188"/>
    </location>
</feature>
<feature type="binding site" evidence="14">
    <location>
        <position position="252"/>
    </location>
    <ligand>
        <name>NADPH</name>
        <dbReference type="ChEBI" id="CHEBI:57783"/>
    </ligand>
</feature>
<dbReference type="Pfam" id="PF07479">
    <property type="entry name" value="NAD_Gly3P_dh_C"/>
    <property type="match status" value="1"/>
</dbReference>
<dbReference type="GO" id="GO:0008654">
    <property type="term" value="P:phospholipid biosynthetic process"/>
    <property type="evidence" value="ECO:0007669"/>
    <property type="project" value="UniProtKB-KW"/>
</dbReference>
<dbReference type="PIRSF" id="PIRSF000114">
    <property type="entry name" value="Glycerol-3-P_dh"/>
    <property type="match status" value="1"/>
</dbReference>
<evidence type="ECO:0000313" key="22">
    <source>
        <dbReference type="Proteomes" id="UP000476030"/>
    </source>
</evidence>
<comment type="subcellular location">
    <subcellularLocation>
        <location evidence="14">Cytoplasm</location>
    </subcellularLocation>
</comment>
<feature type="binding site" evidence="14">
    <location>
        <position position="276"/>
    </location>
    <ligand>
        <name>NADPH</name>
        <dbReference type="ChEBI" id="CHEBI:57783"/>
    </ligand>
</feature>
<evidence type="ECO:0000256" key="2">
    <source>
        <dbReference type="ARBA" id="ARBA00022516"/>
    </source>
</evidence>
<evidence type="ECO:0000256" key="4">
    <source>
        <dbReference type="ARBA" id="ARBA00022857"/>
    </source>
</evidence>
<reference evidence="21 22" key="1">
    <citation type="submission" date="2019-12" db="EMBL/GenBank/DDBJ databases">
        <title>Snethiella sp. nov. sp. isolated from sea sand.</title>
        <authorList>
            <person name="Kim J."/>
            <person name="Jeong S.E."/>
            <person name="Jung H.S."/>
            <person name="Jeon C.O."/>
        </authorList>
    </citation>
    <scope>NUCLEOTIDE SEQUENCE [LARGE SCALE GENOMIC DNA]</scope>
    <source>
        <strain evidence="21 22">DP05</strain>
    </source>
</reference>
<sequence length="340" mass="35801">MTKINVIGAGAWGTALAIVARKCGNDVLLWTRQADHADALNREQTNQKYLRNVPLAPGITATSDLAIASDADILLLVVPAQRTREILTRLKPSLAPETVLIMCAKGIEQDSGRLMSEVVQEVTPDNPLAILSGPNFAREIAVGLPAAATLATENKQIGEKLVDAVGLPTFRPYLTDDVVGAQIGGAVKNVLAIACGVVSGGKLGENARAALITRGMAEILRLGEKLGARAETLMGLSGLGDLVLTCSSPISRNFSLGAALGQGDILGEILQQRTAVTEGVYTASAICRLAERFNIEMPICCAVDEILNGGVAVSSAVEELLARPFRDERLAGFSPEKERK</sequence>
<feature type="binding site" evidence="16">
    <location>
        <begin position="252"/>
        <end position="253"/>
    </location>
    <ligand>
        <name>substrate</name>
    </ligand>
</feature>
<evidence type="ECO:0000256" key="7">
    <source>
        <dbReference type="ARBA" id="ARBA00023098"/>
    </source>
</evidence>
<keyword evidence="14" id="KW-0963">Cytoplasm</keyword>
<keyword evidence="2 14" id="KW-0444">Lipid biosynthesis</keyword>
<dbReference type="PRINTS" id="PR00077">
    <property type="entry name" value="GPDHDRGNASE"/>
</dbReference>
<organism evidence="21 22">
    <name type="scientific">Sneathiella litorea</name>
    <dbReference type="NCBI Taxonomy" id="2606216"/>
    <lineage>
        <taxon>Bacteria</taxon>
        <taxon>Pseudomonadati</taxon>
        <taxon>Pseudomonadota</taxon>
        <taxon>Alphaproteobacteria</taxon>
        <taxon>Sneathiellales</taxon>
        <taxon>Sneathiellaceae</taxon>
        <taxon>Sneathiella</taxon>
    </lineage>
</organism>
<feature type="binding site" evidence="17">
    <location>
        <position position="252"/>
    </location>
    <ligand>
        <name>NAD(+)</name>
        <dbReference type="ChEBI" id="CHEBI:57540"/>
    </ligand>
</feature>
<dbReference type="Proteomes" id="UP000476030">
    <property type="component" value="Unassembled WGS sequence"/>
</dbReference>
<dbReference type="PANTHER" id="PTHR11728:SF1">
    <property type="entry name" value="GLYCEROL-3-PHOSPHATE DEHYDROGENASE [NAD(+)] 2, CHLOROPLASTIC"/>
    <property type="match status" value="1"/>
</dbReference>
<evidence type="ECO:0000256" key="18">
    <source>
        <dbReference type="RuleBase" id="RU000437"/>
    </source>
</evidence>
<evidence type="ECO:0000256" key="17">
    <source>
        <dbReference type="PIRSR" id="PIRSR000114-3"/>
    </source>
</evidence>
<protein>
    <recommendedName>
        <fullName evidence="12 14">Glycerol-3-phosphate dehydrogenase [NAD(P)+]</fullName>
        <ecNumber evidence="11 14">1.1.1.94</ecNumber>
    </recommendedName>
    <alternativeName>
        <fullName evidence="14">NAD(P)(+)-dependent glycerol-3-phosphate dehydrogenase</fullName>
    </alternativeName>
    <alternativeName>
        <fullName evidence="13 14">NAD(P)H-dependent dihydroxyacetone-phosphate reductase</fullName>
    </alternativeName>
</protein>
<dbReference type="PANTHER" id="PTHR11728">
    <property type="entry name" value="GLYCEROL-3-PHOSPHATE DEHYDROGENASE"/>
    <property type="match status" value="1"/>
</dbReference>
<dbReference type="InterPro" id="IPR006168">
    <property type="entry name" value="G3P_DH_NAD-dep"/>
</dbReference>
<gene>
    <name evidence="14" type="primary">gpsA</name>
    <name evidence="21" type="ORF">GQE98_03400</name>
</gene>
<dbReference type="HAMAP" id="MF_00394">
    <property type="entry name" value="NAD_Glyc3P_dehydrog"/>
    <property type="match status" value="1"/>
</dbReference>
<dbReference type="GO" id="GO:0051287">
    <property type="term" value="F:NAD binding"/>
    <property type="evidence" value="ECO:0007669"/>
    <property type="project" value="InterPro"/>
</dbReference>
<evidence type="ECO:0000313" key="21">
    <source>
        <dbReference type="EMBL" id="MZR29673.1"/>
    </source>
</evidence>
<feature type="binding site" evidence="14">
    <location>
        <position position="241"/>
    </location>
    <ligand>
        <name>sn-glycerol 3-phosphate</name>
        <dbReference type="ChEBI" id="CHEBI:57597"/>
    </ligand>
</feature>
<dbReference type="GO" id="GO:0046167">
    <property type="term" value="P:glycerol-3-phosphate biosynthetic process"/>
    <property type="evidence" value="ECO:0007669"/>
    <property type="project" value="UniProtKB-UniRule"/>
</dbReference>
<proteinExistence type="inferred from homology"/>
<evidence type="ECO:0000256" key="12">
    <source>
        <dbReference type="ARBA" id="ARBA00069372"/>
    </source>
</evidence>
<evidence type="ECO:0000256" key="9">
    <source>
        <dbReference type="ARBA" id="ARBA00023264"/>
    </source>
</evidence>
<evidence type="ECO:0000259" key="20">
    <source>
        <dbReference type="Pfam" id="PF07479"/>
    </source>
</evidence>
<comment type="caution">
    <text evidence="21">The sequence shown here is derived from an EMBL/GenBank/DDBJ whole genome shotgun (WGS) entry which is preliminary data.</text>
</comment>
<feature type="binding site" evidence="14">
    <location>
        <position position="49"/>
    </location>
    <ligand>
        <name>NADPH</name>
        <dbReference type="ChEBI" id="CHEBI:57783"/>
    </ligand>
</feature>
<dbReference type="RefSeq" id="WP_161314125.1">
    <property type="nucleotide sequence ID" value="NZ_WTUW01000001.1"/>
</dbReference>
<feature type="binding site" evidence="14">
    <location>
        <position position="32"/>
    </location>
    <ligand>
        <name>NADPH</name>
        <dbReference type="ChEBI" id="CHEBI:57783"/>
    </ligand>
</feature>
<dbReference type="InterPro" id="IPR008927">
    <property type="entry name" value="6-PGluconate_DH-like_C_sf"/>
</dbReference>
<dbReference type="UniPathway" id="UPA00940"/>
<feature type="domain" description="Glycerol-3-phosphate dehydrogenase NAD-dependent N-terminal" evidence="19">
    <location>
        <begin position="3"/>
        <end position="156"/>
    </location>
</feature>
<keyword evidence="8 14" id="KW-0594">Phospholipid biosynthesis</keyword>
<feature type="binding site" evidence="14">
    <location>
        <position position="188"/>
    </location>
    <ligand>
        <name>sn-glycerol 3-phosphate</name>
        <dbReference type="ChEBI" id="CHEBI:57597"/>
    </ligand>
</feature>
<dbReference type="SUPFAM" id="SSF48179">
    <property type="entry name" value="6-phosphogluconate dehydrogenase C-terminal domain-like"/>
    <property type="match status" value="1"/>
</dbReference>
<feature type="binding site" evidence="14">
    <location>
        <position position="12"/>
    </location>
    <ligand>
        <name>NADPH</name>
        <dbReference type="ChEBI" id="CHEBI:57783"/>
    </ligand>
</feature>
<evidence type="ECO:0000256" key="15">
    <source>
        <dbReference type="PIRSR" id="PIRSR000114-1"/>
    </source>
</evidence>
<feature type="binding site" evidence="14">
    <location>
        <position position="133"/>
    </location>
    <ligand>
        <name>sn-glycerol 3-phosphate</name>
        <dbReference type="ChEBI" id="CHEBI:57597"/>
    </ligand>
</feature>
<dbReference type="GO" id="GO:0046168">
    <property type="term" value="P:glycerol-3-phosphate catabolic process"/>
    <property type="evidence" value="ECO:0007669"/>
    <property type="project" value="InterPro"/>
</dbReference>
<dbReference type="AlphaFoldDB" id="A0A6L8W5B6"/>
<keyword evidence="5 14" id="KW-0560">Oxidoreductase</keyword>
<evidence type="ECO:0000256" key="8">
    <source>
        <dbReference type="ARBA" id="ARBA00023209"/>
    </source>
</evidence>
<dbReference type="InterPro" id="IPR013328">
    <property type="entry name" value="6PGD_dom2"/>
</dbReference>
<dbReference type="EC" id="1.1.1.94" evidence="11 14"/>
<dbReference type="InterPro" id="IPR006109">
    <property type="entry name" value="G3P_DH_NAD-dep_C"/>
</dbReference>
<dbReference type="GO" id="GO:0005829">
    <property type="term" value="C:cytosol"/>
    <property type="evidence" value="ECO:0007669"/>
    <property type="project" value="TreeGrafter"/>
</dbReference>
<feature type="binding site" evidence="14">
    <location>
        <position position="253"/>
    </location>
    <ligand>
        <name>sn-glycerol 3-phosphate</name>
        <dbReference type="ChEBI" id="CHEBI:57597"/>
    </ligand>
</feature>
<comment type="catalytic activity">
    <reaction evidence="14">
        <text>sn-glycerol 3-phosphate + NAD(+) = dihydroxyacetone phosphate + NADH + H(+)</text>
        <dbReference type="Rhea" id="RHEA:11092"/>
        <dbReference type="ChEBI" id="CHEBI:15378"/>
        <dbReference type="ChEBI" id="CHEBI:57540"/>
        <dbReference type="ChEBI" id="CHEBI:57597"/>
        <dbReference type="ChEBI" id="CHEBI:57642"/>
        <dbReference type="ChEBI" id="CHEBI:57945"/>
        <dbReference type="EC" id="1.1.1.94"/>
    </reaction>
</comment>
<dbReference type="FunFam" id="3.40.50.720:FF:000019">
    <property type="entry name" value="Glycerol-3-phosphate dehydrogenase [NAD(P)+]"/>
    <property type="match status" value="1"/>
</dbReference>
<feature type="binding site" evidence="14">
    <location>
        <position position="278"/>
    </location>
    <ligand>
        <name>NADPH</name>
        <dbReference type="ChEBI" id="CHEBI:57783"/>
    </ligand>
</feature>
<evidence type="ECO:0000259" key="19">
    <source>
        <dbReference type="Pfam" id="PF01210"/>
    </source>
</evidence>
<comment type="caution">
    <text evidence="14">Lacks conserved residue(s) required for the propagation of feature annotation.</text>
</comment>
<evidence type="ECO:0000256" key="3">
    <source>
        <dbReference type="ARBA" id="ARBA00022741"/>
    </source>
</evidence>
<comment type="similarity">
    <text evidence="1 14 18">Belongs to the NAD-dependent glycerol-3-phosphate dehydrogenase family.</text>
</comment>
<evidence type="ECO:0000256" key="16">
    <source>
        <dbReference type="PIRSR" id="PIRSR000114-2"/>
    </source>
</evidence>
<dbReference type="NCBIfam" id="NF000942">
    <property type="entry name" value="PRK00094.1-4"/>
    <property type="match status" value="1"/>
</dbReference>
<keyword evidence="9 14" id="KW-1208">Phospholipid metabolism</keyword>
<keyword evidence="4 14" id="KW-0521">NADP</keyword>
<evidence type="ECO:0000256" key="1">
    <source>
        <dbReference type="ARBA" id="ARBA00011009"/>
    </source>
</evidence>
<dbReference type="GO" id="GO:0006650">
    <property type="term" value="P:glycerophospholipid metabolic process"/>
    <property type="evidence" value="ECO:0007669"/>
    <property type="project" value="UniProtKB-UniRule"/>
</dbReference>
<dbReference type="FunFam" id="1.10.1040.10:FF:000001">
    <property type="entry name" value="Glycerol-3-phosphate dehydrogenase [NAD(P)+]"/>
    <property type="match status" value="1"/>
</dbReference>
<evidence type="ECO:0000256" key="13">
    <source>
        <dbReference type="ARBA" id="ARBA00080511"/>
    </source>
</evidence>
<dbReference type="NCBIfam" id="NF000940">
    <property type="entry name" value="PRK00094.1-2"/>
    <property type="match status" value="1"/>
</dbReference>
<feature type="binding site" evidence="16">
    <location>
        <position position="105"/>
    </location>
    <ligand>
        <name>substrate</name>
    </ligand>
</feature>
<dbReference type="GO" id="GO:0047952">
    <property type="term" value="F:glycerol-3-phosphate dehydrogenase [NAD(P)+] activity"/>
    <property type="evidence" value="ECO:0007669"/>
    <property type="project" value="UniProtKB-UniRule"/>
</dbReference>
<feature type="binding site" evidence="14">
    <location>
        <position position="105"/>
    </location>
    <ligand>
        <name>NADPH</name>
        <dbReference type="ChEBI" id="CHEBI:57783"/>
    </ligand>
</feature>
<evidence type="ECO:0000256" key="10">
    <source>
        <dbReference type="ARBA" id="ARBA00052716"/>
    </source>
</evidence>
<feature type="binding site" evidence="17">
    <location>
        <begin position="8"/>
        <end position="13"/>
    </location>
    <ligand>
        <name>NAD(+)</name>
        <dbReference type="ChEBI" id="CHEBI:57540"/>
    </ligand>
</feature>
<dbReference type="SUPFAM" id="SSF51735">
    <property type="entry name" value="NAD(P)-binding Rossmann-fold domains"/>
    <property type="match status" value="1"/>
</dbReference>
<evidence type="ECO:0000256" key="6">
    <source>
        <dbReference type="ARBA" id="ARBA00023027"/>
    </source>
</evidence>
<feature type="binding site" evidence="14">
    <location>
        <position position="252"/>
    </location>
    <ligand>
        <name>sn-glycerol 3-phosphate</name>
        <dbReference type="ChEBI" id="CHEBI:57597"/>
    </ligand>
</feature>
<feature type="binding site" evidence="14">
    <location>
        <position position="137"/>
    </location>
    <ligand>
        <name>NADPH</name>
        <dbReference type="ChEBI" id="CHEBI:57783"/>
    </ligand>
</feature>
<keyword evidence="3 14" id="KW-0547">Nucleotide-binding</keyword>
<dbReference type="InterPro" id="IPR011128">
    <property type="entry name" value="G3P_DH_NAD-dep_N"/>
</dbReference>
<dbReference type="Gene3D" id="3.40.50.720">
    <property type="entry name" value="NAD(P)-binding Rossmann-like Domain"/>
    <property type="match status" value="1"/>
</dbReference>
<keyword evidence="6 14" id="KW-0520">NAD</keyword>
<name>A0A6L8W5B6_9PROT</name>
<keyword evidence="7 14" id="KW-0443">Lipid metabolism</keyword>
<dbReference type="EMBL" id="WTUW01000001">
    <property type="protein sequence ID" value="MZR29673.1"/>
    <property type="molecule type" value="Genomic_DNA"/>
</dbReference>
<evidence type="ECO:0000256" key="11">
    <source>
        <dbReference type="ARBA" id="ARBA00066687"/>
    </source>
</evidence>
<comment type="pathway">
    <text evidence="14">Membrane lipid metabolism; glycerophospholipid metabolism.</text>
</comment>
<comment type="function">
    <text evidence="14">Catalyzes the reduction of the glycolytic intermediate dihydroxyacetone phosphate (DHAP) to sn-glycerol 3-phosphate (G3P), the key precursor for phospholipid synthesis.</text>
</comment>
<feature type="domain" description="Glycerol-3-phosphate dehydrogenase NAD-dependent C-terminal" evidence="20">
    <location>
        <begin position="177"/>
        <end position="318"/>
    </location>
</feature>
<keyword evidence="22" id="KW-1185">Reference proteome</keyword>
<dbReference type="Gene3D" id="1.10.1040.10">
    <property type="entry name" value="N-(1-d-carboxylethyl)-l-norvaline Dehydrogenase, domain 2"/>
    <property type="match status" value="1"/>
</dbReference>
<comment type="catalytic activity">
    <reaction evidence="10">
        <text>sn-glycerol 3-phosphate + NADP(+) = dihydroxyacetone phosphate + NADPH + H(+)</text>
        <dbReference type="Rhea" id="RHEA:11096"/>
        <dbReference type="ChEBI" id="CHEBI:15378"/>
        <dbReference type="ChEBI" id="CHEBI:57597"/>
        <dbReference type="ChEBI" id="CHEBI:57642"/>
        <dbReference type="ChEBI" id="CHEBI:57783"/>
        <dbReference type="ChEBI" id="CHEBI:58349"/>
        <dbReference type="EC" id="1.1.1.94"/>
    </reaction>
    <physiologicalReaction direction="right-to-left" evidence="10">
        <dbReference type="Rhea" id="RHEA:11098"/>
    </physiologicalReaction>
</comment>
<accession>A0A6L8W5B6</accession>
<feature type="binding site" evidence="14">
    <location>
        <position position="105"/>
    </location>
    <ligand>
        <name>sn-glycerol 3-phosphate</name>
        <dbReference type="ChEBI" id="CHEBI:57597"/>
    </ligand>
</feature>
<feature type="binding site" evidence="14">
    <location>
        <position position="251"/>
    </location>
    <ligand>
        <name>sn-glycerol 3-phosphate</name>
        <dbReference type="ChEBI" id="CHEBI:57597"/>
    </ligand>
</feature>
<evidence type="ECO:0000256" key="5">
    <source>
        <dbReference type="ARBA" id="ARBA00023002"/>
    </source>
</evidence>
<dbReference type="Pfam" id="PF01210">
    <property type="entry name" value="NAD_Gly3P_dh_N"/>
    <property type="match status" value="1"/>
</dbReference>